<evidence type="ECO:0000256" key="4">
    <source>
        <dbReference type="ARBA" id="ARBA00022692"/>
    </source>
</evidence>
<evidence type="ECO:0000256" key="5">
    <source>
        <dbReference type="ARBA" id="ARBA00022989"/>
    </source>
</evidence>
<feature type="transmembrane region" description="Helical" evidence="7">
    <location>
        <begin position="33"/>
        <end position="56"/>
    </location>
</feature>
<reference evidence="10" key="1">
    <citation type="submission" date="2017-11" db="EMBL/GenBank/DDBJ databases">
        <title>Complete Genome Sequence of Kyrpidia sp. Strain EA-1, a thermophilic, hydrogen-oxidizing Bacterium, isolated from the Azores.</title>
        <authorList>
            <person name="Reiner J.E."/>
            <person name="Lapp C.J."/>
            <person name="Bunk B."/>
            <person name="Gescher J."/>
        </authorList>
    </citation>
    <scope>NUCLEOTIDE SEQUENCE [LARGE SCALE GENOMIC DNA]</scope>
    <source>
        <strain evidence="10">EA-1</strain>
    </source>
</reference>
<keyword evidence="6 7" id="KW-0472">Membrane</keyword>
<dbReference type="OrthoDB" id="510638at2"/>
<feature type="transmembrane region" description="Helical" evidence="7">
    <location>
        <begin position="150"/>
        <end position="170"/>
    </location>
</feature>
<protein>
    <submittedName>
        <fullName evidence="9">EamA family transporter</fullName>
    </submittedName>
</protein>
<evidence type="ECO:0000256" key="1">
    <source>
        <dbReference type="ARBA" id="ARBA00004651"/>
    </source>
</evidence>
<dbReference type="PANTHER" id="PTHR32322">
    <property type="entry name" value="INNER MEMBRANE TRANSPORTER"/>
    <property type="match status" value="1"/>
</dbReference>
<comment type="similarity">
    <text evidence="2">Belongs to the EamA transporter family.</text>
</comment>
<dbReference type="Proteomes" id="UP000231932">
    <property type="component" value="Chromosome"/>
</dbReference>
<dbReference type="PANTHER" id="PTHR32322:SF18">
    <property type="entry name" value="S-ADENOSYLMETHIONINE_S-ADENOSYLHOMOCYSTEINE TRANSPORTER"/>
    <property type="match status" value="1"/>
</dbReference>
<feature type="transmembrane region" description="Helical" evidence="7">
    <location>
        <begin position="244"/>
        <end position="263"/>
    </location>
</feature>
<feature type="transmembrane region" description="Helical" evidence="7">
    <location>
        <begin position="269"/>
        <end position="286"/>
    </location>
</feature>
<name>A0A2K8NAU8_9BACL</name>
<evidence type="ECO:0000313" key="10">
    <source>
        <dbReference type="Proteomes" id="UP000231932"/>
    </source>
</evidence>
<feature type="domain" description="EamA" evidence="8">
    <location>
        <begin position="10"/>
        <end position="138"/>
    </location>
</feature>
<feature type="domain" description="EamA" evidence="8">
    <location>
        <begin position="151"/>
        <end position="286"/>
    </location>
</feature>
<dbReference type="SUPFAM" id="SSF103481">
    <property type="entry name" value="Multidrug resistance efflux transporter EmrE"/>
    <property type="match status" value="2"/>
</dbReference>
<dbReference type="InterPro" id="IPR050638">
    <property type="entry name" value="AA-Vitamin_Transporters"/>
</dbReference>
<gene>
    <name evidence="9" type="ORF">CVV65_14230</name>
</gene>
<sequence>MTRKLAWPVIGYIAALVLIWGVCWPVYKFGLTYTPPLLYAGIRTLLGGVLMAALALPRWKALQWRRNWQIYVISSLLNVFLFFGVQTVGLVYLPSGMFSVLVYSEPVIVGLLAWKWLGETLTPAKMVGLFLGLLGVAACSFDRLPGSASGLGILLGLAAAISWAVGTVYLKRVQAQVDMMWLVAIQCLLGGAGMMGAGSLFESWSAIQWTWPFLATVAFAMFFGVSSSWLIWFRLVQMGEVSRVAALTFLVPVISVVLSALFLHETISGWLFAGLLLIAASIYLVNHTPHPHRAGEAPRPLG</sequence>
<evidence type="ECO:0000259" key="8">
    <source>
        <dbReference type="Pfam" id="PF00892"/>
    </source>
</evidence>
<feature type="transmembrane region" description="Helical" evidence="7">
    <location>
        <begin position="68"/>
        <end position="85"/>
    </location>
</feature>
<dbReference type="AlphaFoldDB" id="A0A2K8NAU8"/>
<accession>A0A2K8NAU8</accession>
<keyword evidence="3" id="KW-1003">Cell membrane</keyword>
<keyword evidence="4 7" id="KW-0812">Transmembrane</keyword>
<evidence type="ECO:0000256" key="7">
    <source>
        <dbReference type="SAM" id="Phobius"/>
    </source>
</evidence>
<dbReference type="EMBL" id="CP024955">
    <property type="protein sequence ID" value="ATY85937.1"/>
    <property type="molecule type" value="Genomic_DNA"/>
</dbReference>
<evidence type="ECO:0000313" key="9">
    <source>
        <dbReference type="EMBL" id="ATY85937.1"/>
    </source>
</evidence>
<dbReference type="RefSeq" id="WP_100668690.1">
    <property type="nucleotide sequence ID" value="NZ_CP024955.1"/>
</dbReference>
<feature type="transmembrane region" description="Helical" evidence="7">
    <location>
        <begin position="182"/>
        <end position="201"/>
    </location>
</feature>
<keyword evidence="10" id="KW-1185">Reference proteome</keyword>
<dbReference type="Pfam" id="PF00892">
    <property type="entry name" value="EamA"/>
    <property type="match status" value="2"/>
</dbReference>
<keyword evidence="5 7" id="KW-1133">Transmembrane helix</keyword>
<feature type="transmembrane region" description="Helical" evidence="7">
    <location>
        <begin position="7"/>
        <end position="27"/>
    </location>
</feature>
<evidence type="ECO:0000256" key="6">
    <source>
        <dbReference type="ARBA" id="ARBA00023136"/>
    </source>
</evidence>
<evidence type="ECO:0000256" key="2">
    <source>
        <dbReference type="ARBA" id="ARBA00007362"/>
    </source>
</evidence>
<organism evidence="9 10">
    <name type="scientific">Kyrpidia spormannii</name>
    <dbReference type="NCBI Taxonomy" id="2055160"/>
    <lineage>
        <taxon>Bacteria</taxon>
        <taxon>Bacillati</taxon>
        <taxon>Bacillota</taxon>
        <taxon>Bacilli</taxon>
        <taxon>Bacillales</taxon>
        <taxon>Alicyclobacillaceae</taxon>
        <taxon>Kyrpidia</taxon>
    </lineage>
</organism>
<dbReference type="InterPro" id="IPR000620">
    <property type="entry name" value="EamA_dom"/>
</dbReference>
<dbReference type="KEGG" id="kyr:CVV65_14230"/>
<dbReference type="GO" id="GO:0005886">
    <property type="term" value="C:plasma membrane"/>
    <property type="evidence" value="ECO:0007669"/>
    <property type="project" value="UniProtKB-SubCell"/>
</dbReference>
<dbReference type="InterPro" id="IPR037185">
    <property type="entry name" value="EmrE-like"/>
</dbReference>
<feature type="transmembrane region" description="Helical" evidence="7">
    <location>
        <begin position="213"/>
        <end position="232"/>
    </location>
</feature>
<comment type="subcellular location">
    <subcellularLocation>
        <location evidence="1">Cell membrane</location>
        <topology evidence="1">Multi-pass membrane protein</topology>
    </subcellularLocation>
</comment>
<evidence type="ECO:0000256" key="3">
    <source>
        <dbReference type="ARBA" id="ARBA00022475"/>
    </source>
</evidence>
<proteinExistence type="inferred from homology"/>